<feature type="compositionally biased region" description="Basic and acidic residues" evidence="6">
    <location>
        <begin position="1"/>
        <end position="14"/>
    </location>
</feature>
<comment type="caution">
    <text evidence="8">The sequence shown here is derived from an EMBL/GenBank/DDBJ whole genome shotgun (WGS) entry which is preliminary data.</text>
</comment>
<evidence type="ECO:0000313" key="8">
    <source>
        <dbReference type="EMBL" id="RWR96170.1"/>
    </source>
</evidence>
<comment type="subcellular location">
    <subcellularLocation>
        <location evidence="1">Nucleus</location>
    </subcellularLocation>
</comment>
<feature type="compositionally biased region" description="Basic residues" evidence="6">
    <location>
        <begin position="151"/>
        <end position="161"/>
    </location>
</feature>
<dbReference type="AlphaFoldDB" id="A0A3S3P8Z0"/>
<dbReference type="PANTHER" id="PTHR31221">
    <property type="entry name" value="WRKY TRANSCRIPTION FACTOR PROTEIN 1-RELATED"/>
    <property type="match status" value="1"/>
</dbReference>
<feature type="compositionally biased region" description="Polar residues" evidence="6">
    <location>
        <begin position="26"/>
        <end position="36"/>
    </location>
</feature>
<accession>A0A3S3P8Z0</accession>
<dbReference type="GO" id="GO:0003700">
    <property type="term" value="F:DNA-binding transcription factor activity"/>
    <property type="evidence" value="ECO:0007669"/>
    <property type="project" value="InterPro"/>
</dbReference>
<gene>
    <name evidence="8" type="ORF">CKAN_02553900</name>
</gene>
<dbReference type="OrthoDB" id="1936515at2759"/>
<keyword evidence="2" id="KW-0805">Transcription regulation</keyword>
<organism evidence="8 9">
    <name type="scientific">Cinnamomum micranthum f. kanehirae</name>
    <dbReference type="NCBI Taxonomy" id="337451"/>
    <lineage>
        <taxon>Eukaryota</taxon>
        <taxon>Viridiplantae</taxon>
        <taxon>Streptophyta</taxon>
        <taxon>Embryophyta</taxon>
        <taxon>Tracheophyta</taxon>
        <taxon>Spermatophyta</taxon>
        <taxon>Magnoliopsida</taxon>
        <taxon>Magnoliidae</taxon>
        <taxon>Laurales</taxon>
        <taxon>Lauraceae</taxon>
        <taxon>Cinnamomum</taxon>
    </lineage>
</organism>
<reference evidence="8 9" key="1">
    <citation type="journal article" date="2019" name="Nat. Plants">
        <title>Stout camphor tree genome fills gaps in understanding of flowering plant genome evolution.</title>
        <authorList>
            <person name="Chaw S.M."/>
            <person name="Liu Y.C."/>
            <person name="Wu Y.W."/>
            <person name="Wang H.Y."/>
            <person name="Lin C.I."/>
            <person name="Wu C.S."/>
            <person name="Ke H.M."/>
            <person name="Chang L.Y."/>
            <person name="Hsu C.Y."/>
            <person name="Yang H.T."/>
            <person name="Sudianto E."/>
            <person name="Hsu M.H."/>
            <person name="Wu K.P."/>
            <person name="Wang L.N."/>
            <person name="Leebens-Mack J.H."/>
            <person name="Tsai I.J."/>
        </authorList>
    </citation>
    <scope>NUCLEOTIDE SEQUENCE [LARGE SCALE GENOMIC DNA]</scope>
    <source>
        <strain evidence="9">cv. Chaw 1501</strain>
        <tissue evidence="8">Young leaves</tissue>
    </source>
</reference>
<dbReference type="STRING" id="337451.A0A3S3P8Z0"/>
<proteinExistence type="predicted"/>
<evidence type="ECO:0000256" key="4">
    <source>
        <dbReference type="ARBA" id="ARBA00023163"/>
    </source>
</evidence>
<keyword evidence="9" id="KW-1185">Reference proteome</keyword>
<dbReference type="PROSITE" id="PS50811">
    <property type="entry name" value="WRKY"/>
    <property type="match status" value="1"/>
</dbReference>
<sequence>MSGNKDPSRQDYSHGNHGMGAIRFPFSNNPSIYSQPPCNPEIDQAIGNSHGYDPTSYMSFTECLQASTGYGVLSKAFDLSCSSSEVLAPGDGGGTANELVESSTGHGGNSATPNSSVSSSSTEAVGEEDSERSKKDQQPKGCGDGMERSKKVTKPRKKGEKRQREPRFAFMTKSEIDNLEDGYRWRKYGQKAVKNSPYPRSYYRCTSQKCSVKKRVERSFQDPTTVITTYEGVHTHPSPATLRGSTASMLAPSILTPTPSSVTNFHQDLFMQMPSTNFHQGDPSSLYLQSLSHNQRLQLPDYGLLQDVIPPFIRKQP</sequence>
<dbReference type="InterPro" id="IPR044810">
    <property type="entry name" value="WRKY_plant"/>
</dbReference>
<dbReference type="InterPro" id="IPR036576">
    <property type="entry name" value="WRKY_dom_sf"/>
</dbReference>
<feature type="region of interest" description="Disordered" evidence="6">
    <location>
        <begin position="87"/>
        <end position="173"/>
    </location>
</feature>
<dbReference type="Proteomes" id="UP000283530">
    <property type="component" value="Unassembled WGS sequence"/>
</dbReference>
<evidence type="ECO:0000256" key="6">
    <source>
        <dbReference type="SAM" id="MobiDB-lite"/>
    </source>
</evidence>
<dbReference type="Pfam" id="PF03106">
    <property type="entry name" value="WRKY"/>
    <property type="match status" value="1"/>
</dbReference>
<dbReference type="EMBL" id="QPKB01000012">
    <property type="protein sequence ID" value="RWR96170.1"/>
    <property type="molecule type" value="Genomic_DNA"/>
</dbReference>
<dbReference type="GO" id="GO:0005634">
    <property type="term" value="C:nucleus"/>
    <property type="evidence" value="ECO:0007669"/>
    <property type="project" value="UniProtKB-SubCell"/>
</dbReference>
<evidence type="ECO:0000256" key="1">
    <source>
        <dbReference type="ARBA" id="ARBA00004123"/>
    </source>
</evidence>
<keyword evidence="3" id="KW-0238">DNA-binding</keyword>
<dbReference type="SUPFAM" id="SSF118290">
    <property type="entry name" value="WRKY DNA-binding domain"/>
    <property type="match status" value="1"/>
</dbReference>
<evidence type="ECO:0000313" key="9">
    <source>
        <dbReference type="Proteomes" id="UP000283530"/>
    </source>
</evidence>
<feature type="domain" description="WRKY" evidence="7">
    <location>
        <begin position="174"/>
        <end position="239"/>
    </location>
</feature>
<evidence type="ECO:0000259" key="7">
    <source>
        <dbReference type="PROSITE" id="PS50811"/>
    </source>
</evidence>
<evidence type="ECO:0000256" key="5">
    <source>
        <dbReference type="ARBA" id="ARBA00023242"/>
    </source>
</evidence>
<feature type="region of interest" description="Disordered" evidence="6">
    <location>
        <begin position="1"/>
        <end position="40"/>
    </location>
</feature>
<dbReference type="Gene3D" id="2.20.25.80">
    <property type="entry name" value="WRKY domain"/>
    <property type="match status" value="1"/>
</dbReference>
<feature type="compositionally biased region" description="Low complexity" evidence="6">
    <location>
        <begin position="109"/>
        <end position="124"/>
    </location>
</feature>
<dbReference type="InterPro" id="IPR003657">
    <property type="entry name" value="WRKY_dom"/>
</dbReference>
<dbReference type="PANTHER" id="PTHR31221:SF358">
    <property type="entry name" value="WRKY TRANSCRIPTION FACTOR 71"/>
    <property type="match status" value="1"/>
</dbReference>
<dbReference type="FunFam" id="2.20.25.80:FF:000003">
    <property type="entry name" value="WRKY transcription factor 57"/>
    <property type="match status" value="1"/>
</dbReference>
<keyword evidence="4" id="KW-0804">Transcription</keyword>
<keyword evidence="5" id="KW-0539">Nucleus</keyword>
<evidence type="ECO:0000256" key="2">
    <source>
        <dbReference type="ARBA" id="ARBA00023015"/>
    </source>
</evidence>
<protein>
    <submittedName>
        <fullName evidence="8">Putative WRKY transcription factor 71</fullName>
    </submittedName>
</protein>
<name>A0A3S3P8Z0_9MAGN</name>
<dbReference type="SMART" id="SM00774">
    <property type="entry name" value="WRKY"/>
    <property type="match status" value="1"/>
</dbReference>
<evidence type="ECO:0000256" key="3">
    <source>
        <dbReference type="ARBA" id="ARBA00023125"/>
    </source>
</evidence>
<dbReference type="GO" id="GO:0043565">
    <property type="term" value="F:sequence-specific DNA binding"/>
    <property type="evidence" value="ECO:0007669"/>
    <property type="project" value="InterPro"/>
</dbReference>